<keyword evidence="5" id="KW-0503">Monooxygenase</keyword>
<dbReference type="PROSITE" id="PS00086">
    <property type="entry name" value="CYTOCHROME_P450"/>
    <property type="match status" value="1"/>
</dbReference>
<feature type="transmembrane region" description="Helical" evidence="6">
    <location>
        <begin position="6"/>
        <end position="25"/>
    </location>
</feature>
<organism evidence="7 8">
    <name type="scientific">Sphagnum troendelagicum</name>
    <dbReference type="NCBI Taxonomy" id="128251"/>
    <lineage>
        <taxon>Eukaryota</taxon>
        <taxon>Viridiplantae</taxon>
        <taxon>Streptophyta</taxon>
        <taxon>Embryophyta</taxon>
        <taxon>Bryophyta</taxon>
        <taxon>Sphagnophytina</taxon>
        <taxon>Sphagnopsida</taxon>
        <taxon>Sphagnales</taxon>
        <taxon>Sphagnaceae</taxon>
        <taxon>Sphagnum</taxon>
    </lineage>
</organism>
<dbReference type="SUPFAM" id="SSF48264">
    <property type="entry name" value="Cytochrome P450"/>
    <property type="match status" value="1"/>
</dbReference>
<evidence type="ECO:0000256" key="5">
    <source>
        <dbReference type="RuleBase" id="RU000461"/>
    </source>
</evidence>
<evidence type="ECO:0000256" key="6">
    <source>
        <dbReference type="SAM" id="Phobius"/>
    </source>
</evidence>
<evidence type="ECO:0000256" key="4">
    <source>
        <dbReference type="ARBA" id="ARBA00023004"/>
    </source>
</evidence>
<dbReference type="PANTHER" id="PTHR47944">
    <property type="entry name" value="CYTOCHROME P450 98A9"/>
    <property type="match status" value="1"/>
</dbReference>
<evidence type="ECO:0000256" key="3">
    <source>
        <dbReference type="ARBA" id="ARBA00023002"/>
    </source>
</evidence>
<dbReference type="Gene3D" id="1.10.630.10">
    <property type="entry name" value="Cytochrome P450"/>
    <property type="match status" value="1"/>
</dbReference>
<sequence>MELVMVVTIVVISTIFLYIMCWSNWARTKLKRAPRPSPTWPIFGHLPLLGTLPHRSFYNLSKTYGDIMELKLGSIPALVISSPKMAKEVLKTHDLVFASRPKSVISQLSSYGGRSVGWAPYGDHWRHVRKVSVIELFTTKSLNASKNIRHKELSLLVQRIFQDSKEGKPMDMQTTLCNASMNLMTHLLFGKSFLTTKSSNDECAQFKDLIVKEVALAGAFNISDFVPFLKPFDIQGLQRQMNFTRLKVDNFLNKIIQDHLNEKKPNESKDFLDVLLSLPGKNGSSHRLEDNTVKAVINESLMAGTDASATTIEWALVELLKHPKVMKKVQDELDGVVGDGRFVNENDIPQLKYLQAIVKETFRLHPPAPLLVPHESIESCEINGYHVPAKTRIFVNIWAIHRSPCSYENPLDFNPERFVGSEVDLKGSDFQLLPFGSGRRMCPGLPLGLITVQMELAMLLHSFMWKLPIGEKPEDIDMGEVFGISTPKAIPLKVITTTRLPSDLYVIP</sequence>
<dbReference type="PRINTS" id="PR00463">
    <property type="entry name" value="EP450I"/>
</dbReference>
<keyword evidence="4 5" id="KW-0408">Iron</keyword>
<protein>
    <recommendedName>
        <fullName evidence="9">Cytochrome P450</fullName>
    </recommendedName>
</protein>
<dbReference type="EMBL" id="OZ019895">
    <property type="protein sequence ID" value="CAK9219189.1"/>
    <property type="molecule type" value="Genomic_DNA"/>
</dbReference>
<reference evidence="7" key="1">
    <citation type="submission" date="2024-02" db="EMBL/GenBank/DDBJ databases">
        <authorList>
            <consortium name="ELIXIR-Norway"/>
            <consortium name="Elixir Norway"/>
        </authorList>
    </citation>
    <scope>NUCLEOTIDE SEQUENCE</scope>
</reference>
<keyword evidence="8" id="KW-1185">Reference proteome</keyword>
<evidence type="ECO:0000256" key="1">
    <source>
        <dbReference type="ARBA" id="ARBA00010617"/>
    </source>
</evidence>
<proteinExistence type="inferred from homology"/>
<dbReference type="InterPro" id="IPR017972">
    <property type="entry name" value="Cyt_P450_CS"/>
</dbReference>
<dbReference type="PRINTS" id="PR00385">
    <property type="entry name" value="P450"/>
</dbReference>
<dbReference type="CDD" id="cd20618">
    <property type="entry name" value="CYP71_clan"/>
    <property type="match status" value="1"/>
</dbReference>
<dbReference type="Pfam" id="PF00067">
    <property type="entry name" value="p450"/>
    <property type="match status" value="1"/>
</dbReference>
<comment type="similarity">
    <text evidence="1 5">Belongs to the cytochrome P450 family.</text>
</comment>
<evidence type="ECO:0000313" key="8">
    <source>
        <dbReference type="Proteomes" id="UP001497512"/>
    </source>
</evidence>
<dbReference type="Proteomes" id="UP001497512">
    <property type="component" value="Chromosome 3"/>
</dbReference>
<evidence type="ECO:0008006" key="9">
    <source>
        <dbReference type="Google" id="ProtNLM"/>
    </source>
</evidence>
<dbReference type="InterPro" id="IPR001128">
    <property type="entry name" value="Cyt_P450"/>
</dbReference>
<dbReference type="InterPro" id="IPR036396">
    <property type="entry name" value="Cyt_P450_sf"/>
</dbReference>
<keyword evidence="6" id="KW-0472">Membrane</keyword>
<dbReference type="PANTHER" id="PTHR47944:SF16">
    <property type="entry name" value="CYTOCHROME P450 FAMILY 1 SUBFAMILY A POLYPEPTIDE 1"/>
    <property type="match status" value="1"/>
</dbReference>
<evidence type="ECO:0000313" key="7">
    <source>
        <dbReference type="EMBL" id="CAK9219189.1"/>
    </source>
</evidence>
<name>A0ABP0UD05_9BRYO</name>
<keyword evidence="6" id="KW-0812">Transmembrane</keyword>
<keyword evidence="3 5" id="KW-0560">Oxidoreductase</keyword>
<evidence type="ECO:0000256" key="2">
    <source>
        <dbReference type="ARBA" id="ARBA00022723"/>
    </source>
</evidence>
<accession>A0ABP0UD05</accession>
<keyword evidence="6" id="KW-1133">Transmembrane helix</keyword>
<dbReference type="InterPro" id="IPR002401">
    <property type="entry name" value="Cyt_P450_E_grp-I"/>
</dbReference>
<keyword evidence="2 5" id="KW-0479">Metal-binding</keyword>
<gene>
    <name evidence="7" type="ORF">CSSPTR1EN2_LOCUS14360</name>
</gene>
<keyword evidence="5" id="KW-0349">Heme</keyword>